<feature type="compositionally biased region" description="Basic and acidic residues" evidence="1">
    <location>
        <begin position="242"/>
        <end position="255"/>
    </location>
</feature>
<dbReference type="Proteomes" id="UP000777438">
    <property type="component" value="Unassembled WGS sequence"/>
</dbReference>
<name>A0A9P8VXJ7_9HYPO</name>
<keyword evidence="2" id="KW-0472">Membrane</keyword>
<keyword evidence="5" id="KW-1185">Reference proteome</keyword>
<feature type="domain" description="DUF4097" evidence="3">
    <location>
        <begin position="486"/>
        <end position="673"/>
    </location>
</feature>
<evidence type="ECO:0000313" key="5">
    <source>
        <dbReference type="Proteomes" id="UP000777438"/>
    </source>
</evidence>
<evidence type="ECO:0000259" key="3">
    <source>
        <dbReference type="Pfam" id="PF13349"/>
    </source>
</evidence>
<dbReference type="EMBL" id="JAGPYM010000030">
    <property type="protein sequence ID" value="KAH6877270.1"/>
    <property type="molecule type" value="Genomic_DNA"/>
</dbReference>
<comment type="caution">
    <text evidence="4">The sequence shown here is derived from an EMBL/GenBank/DDBJ whole genome shotgun (WGS) entry which is preliminary data.</text>
</comment>
<proteinExistence type="predicted"/>
<sequence length="678" mass="73455">MPAPYSDNLYSTAADLSDDDADALSPTDGYFHASSQSQHDQPASSSHHFVPRRPNVFVEDPTVAGPSSAKAREADLEASAADYAKYPPLRQLHHNHPNNHNNNSQSQSSYISLPQPSSASHSNLFSHHRDAPPPAYTPSPTSSSTSPRTGYQTFGPSNSTMGLPEDQQRLIPRPPESMGNPLTPPSSSRWQQFKVFIADLELRKKLKTALGVLAVLFIIAMLMSTFTARPKDKGPQYSHGEPASKHPNMDHEKLTWKPTQGCRNTDLEYTNNTFTTAWSSDRSLKLVQETDNSDGPIRGRTPRVSGELVVRPTDDASAGRVEVEIITNDKELNVKVNVADDAQEIRVVTPRGVPYGTTSEGPCIQIKITAWAPQDATLRSLSIRTVHLDVLIEEGLGIALLHPLAINTVVGNVKTPLLRAEGKGKSAADIAPYKLDTREIRVGTVSGDVKGWFPLLDVLDIRTASGDVAIDASPKPADKERPRPAALRVNSQSGSLTVDEHLQDHDDLPARDYTVELSTKSGHITAKVAASSFAQVHSQSGDFDLEFLPVIGSTTLKDFQSSLIKTESTSGDSRVTILEPLWTGRSSSGDKPPVFGALTSKHTSISGDVSLKYPGSWEGSLSTSTISGSQDVRGDGLEIDKREDNPWSKKTEAHKGEGKSRMDVKTVSGDVDILIGHE</sequence>
<dbReference type="InterPro" id="IPR025164">
    <property type="entry name" value="Toastrack_DUF4097"/>
</dbReference>
<feature type="compositionally biased region" description="Polar residues" evidence="1">
    <location>
        <begin position="148"/>
        <end position="161"/>
    </location>
</feature>
<evidence type="ECO:0000256" key="1">
    <source>
        <dbReference type="SAM" id="MobiDB-lite"/>
    </source>
</evidence>
<keyword evidence="2" id="KW-1133">Transmembrane helix</keyword>
<feature type="transmembrane region" description="Helical" evidence="2">
    <location>
        <begin position="209"/>
        <end position="228"/>
    </location>
</feature>
<organism evidence="4 5">
    <name type="scientific">Thelonectria olida</name>
    <dbReference type="NCBI Taxonomy" id="1576542"/>
    <lineage>
        <taxon>Eukaryota</taxon>
        <taxon>Fungi</taxon>
        <taxon>Dikarya</taxon>
        <taxon>Ascomycota</taxon>
        <taxon>Pezizomycotina</taxon>
        <taxon>Sordariomycetes</taxon>
        <taxon>Hypocreomycetidae</taxon>
        <taxon>Hypocreales</taxon>
        <taxon>Nectriaceae</taxon>
        <taxon>Thelonectria</taxon>
    </lineage>
</organism>
<protein>
    <recommendedName>
        <fullName evidence="3">DUF4097 domain-containing protein</fullName>
    </recommendedName>
</protein>
<feature type="compositionally biased region" description="Polar residues" evidence="1">
    <location>
        <begin position="33"/>
        <end position="47"/>
    </location>
</feature>
<feature type="region of interest" description="Disordered" evidence="1">
    <location>
        <begin position="622"/>
        <end position="662"/>
    </location>
</feature>
<feature type="region of interest" description="Disordered" evidence="1">
    <location>
        <begin position="90"/>
        <end position="186"/>
    </location>
</feature>
<dbReference type="AlphaFoldDB" id="A0A9P8VXJ7"/>
<feature type="compositionally biased region" description="Basic and acidic residues" evidence="1">
    <location>
        <begin position="632"/>
        <end position="662"/>
    </location>
</feature>
<accession>A0A9P8VXJ7</accession>
<feature type="region of interest" description="Disordered" evidence="1">
    <location>
        <begin position="230"/>
        <end position="262"/>
    </location>
</feature>
<reference evidence="4 5" key="1">
    <citation type="journal article" date="2021" name="Nat. Commun.">
        <title>Genetic determinants of endophytism in the Arabidopsis root mycobiome.</title>
        <authorList>
            <person name="Mesny F."/>
            <person name="Miyauchi S."/>
            <person name="Thiergart T."/>
            <person name="Pickel B."/>
            <person name="Atanasova L."/>
            <person name="Karlsson M."/>
            <person name="Huettel B."/>
            <person name="Barry K.W."/>
            <person name="Haridas S."/>
            <person name="Chen C."/>
            <person name="Bauer D."/>
            <person name="Andreopoulos W."/>
            <person name="Pangilinan J."/>
            <person name="LaButti K."/>
            <person name="Riley R."/>
            <person name="Lipzen A."/>
            <person name="Clum A."/>
            <person name="Drula E."/>
            <person name="Henrissat B."/>
            <person name="Kohler A."/>
            <person name="Grigoriev I.V."/>
            <person name="Martin F.M."/>
            <person name="Hacquard S."/>
        </authorList>
    </citation>
    <scope>NUCLEOTIDE SEQUENCE [LARGE SCALE GENOMIC DNA]</scope>
    <source>
        <strain evidence="4 5">MPI-CAGE-CH-0241</strain>
    </source>
</reference>
<evidence type="ECO:0000313" key="4">
    <source>
        <dbReference type="EMBL" id="KAH6877270.1"/>
    </source>
</evidence>
<feature type="compositionally biased region" description="Low complexity" evidence="1">
    <location>
        <begin position="138"/>
        <end position="147"/>
    </location>
</feature>
<feature type="region of interest" description="Disordered" evidence="1">
    <location>
        <begin position="1"/>
        <end position="76"/>
    </location>
</feature>
<feature type="compositionally biased region" description="Low complexity" evidence="1">
    <location>
        <begin position="98"/>
        <end position="120"/>
    </location>
</feature>
<evidence type="ECO:0000256" key="2">
    <source>
        <dbReference type="SAM" id="Phobius"/>
    </source>
</evidence>
<keyword evidence="2" id="KW-0812">Transmembrane</keyword>
<dbReference type="OrthoDB" id="3539644at2759"/>
<dbReference type="Pfam" id="PF13349">
    <property type="entry name" value="DUF4097"/>
    <property type="match status" value="1"/>
</dbReference>
<gene>
    <name evidence="4" type="ORF">B0T10DRAFT_413523</name>
</gene>